<feature type="compositionally biased region" description="Basic and acidic residues" evidence="7">
    <location>
        <begin position="520"/>
        <end position="544"/>
    </location>
</feature>
<keyword evidence="3" id="KW-0540">Nuclease</keyword>
<reference evidence="9" key="5">
    <citation type="submission" date="2025-09" db="UniProtKB">
        <authorList>
            <consortium name="Ensembl"/>
        </authorList>
    </citation>
    <scope>IDENTIFICATION</scope>
</reference>
<feature type="compositionally biased region" description="Basic and acidic residues" evidence="7">
    <location>
        <begin position="469"/>
        <end position="485"/>
    </location>
</feature>
<feature type="region of interest" description="Disordered" evidence="7">
    <location>
        <begin position="29"/>
        <end position="83"/>
    </location>
</feature>
<feature type="compositionally biased region" description="Basic and acidic residues" evidence="7">
    <location>
        <begin position="247"/>
        <end position="261"/>
    </location>
</feature>
<sequence>MLRSTEFFRSLECPFYGSGGTCNRPYCHFRHRGGGGGGTGGSGGSEKPPSERGYDPHNLDLTKGSPRNGDEISDDLTESSSNTLELELVNQAIEAVRSEVEQEQQKLSRYGVLTEDAEEQYVPSAPRKQKTISKAKGCTEVLPHQDKLTLNPLEYNPDSYHLTNKVEYTPTPLSSTACSSKYTLDTDDEIDSKNNSLKYVPTLVTKPAKYTTSAPSHKYVIDNTKPCTDLEYDPLLNYSARLMSKNKSKEERGIKRARENSTEESYIPTAKKRRHRLNSTSCHVDVDSSASGDDLSDNDALQRSRCSSKRRNASTEEYESDEGSPRKAKDLKKRPSKGTVGRCDKEDVRGHENKGQDNRDKHKCTEKSKSASHSAKVAKCSKEELGAKDHRTKKNKGRNSETVKDRVQPSKADSSKGKASDHREKVGIKEKKKCEKERVDIKQEQDGKKLKDKAKIDANSQVEKKRKREGTNEVKEEKKKVRVDGDSGNVKTGKLNGTKSESSKSRSRSGALSESSGKAKAPERKKSDKNINDSFKSKGPDRKNGAQIGSKGKEKLKRKAGESMSAKDKGQQKSSLSKHQGTEKKRSSLAKRALSHTDLFGDDSSGSEDDGQAGPSDAYDTDSDPDVDQCSDSSSNADETENNAAQKASSSSSEDEVDFASLEKDFDFESDPMEECLRIFNESKEVKNEDKGRVAKQVSVESNEEKDSSLTTLFPGQRRRISHVVKQDRVEPTRPVIRPLRRLTPQEVCYQRSRMAQQQMVQLAAAEKPVSTSFTNPGEKRRMAHMPNAGIITSPKQSPSDKSRHQVFKTETVVGMASKTVSTIVQKRIAHAPISKSTGLKRPTIPTEYGAKVPTNVRQRYLNVFIDECLKFCRSEQEAFDKGLSEEKIVYDRCTSRTVYLNVAVNTLKKLRICKPNISANKKTLSHEAMLGGRMAMKTSFTLNRSGKHQDVELKGASFYNKLKEYILTEEQLRENSYPRPHPEKPGVAMLFNQDPKKNNTDSSFKICCRCGTGYGVSLSGNCIRKEECTYHWGKLRRQKVPGGWETLYNCCSGAVGSLGCQTTKQHVQDGRKENLEGFMKTFEKPDPADENPGAFALDCEMCYTKQGLELTRLTVVNTDLKVVYDTFVKPDSKVVDYNTRFSGVTKEDLESTTNTIRDVQAVLLSMFSADTILIGHSLESDLFALKLIHSTVIDTAIVFPHRLGLPYKRALKTLMADYLKRIIQDNVEGHDSSEDAASCMELMIWRIKEDAKLRR</sequence>
<comment type="subcellular location">
    <subcellularLocation>
        <location evidence="1">Nucleus</location>
    </subcellularLocation>
</comment>
<dbReference type="Proteomes" id="UP000314986">
    <property type="component" value="Unassembled WGS sequence"/>
</dbReference>
<feature type="compositionally biased region" description="Polar residues" evidence="7">
    <location>
        <begin position="630"/>
        <end position="648"/>
    </location>
</feature>
<feature type="compositionally biased region" description="Basic and acidic residues" evidence="7">
    <location>
        <begin position="559"/>
        <end position="571"/>
    </location>
</feature>
<dbReference type="GeneTree" id="ENSGT00940000158590"/>
<accession>A0A4W3GPT7</accession>
<dbReference type="InterPro" id="IPR031736">
    <property type="entry name" value="REXO1-like_dom"/>
</dbReference>
<feature type="region of interest" description="Disordered" evidence="7">
    <location>
        <begin position="246"/>
        <end position="666"/>
    </location>
</feature>
<name>A0A4W3GPT7_CALMI</name>
<dbReference type="InterPro" id="IPR036397">
    <property type="entry name" value="RNaseH_sf"/>
</dbReference>
<evidence type="ECO:0000256" key="1">
    <source>
        <dbReference type="ARBA" id="ARBA00004123"/>
    </source>
</evidence>
<organism evidence="9 10">
    <name type="scientific">Callorhinchus milii</name>
    <name type="common">Ghost shark</name>
    <dbReference type="NCBI Taxonomy" id="7868"/>
    <lineage>
        <taxon>Eukaryota</taxon>
        <taxon>Metazoa</taxon>
        <taxon>Chordata</taxon>
        <taxon>Craniata</taxon>
        <taxon>Vertebrata</taxon>
        <taxon>Chondrichthyes</taxon>
        <taxon>Holocephali</taxon>
        <taxon>Chimaeriformes</taxon>
        <taxon>Callorhinchidae</taxon>
        <taxon>Callorhinchus</taxon>
    </lineage>
</organism>
<gene>
    <name evidence="9" type="primary">rexo1</name>
</gene>
<keyword evidence="5" id="KW-0269">Exonuclease</keyword>
<feature type="compositionally biased region" description="Basic and acidic residues" evidence="7">
    <location>
        <begin position="342"/>
        <end position="369"/>
    </location>
</feature>
<dbReference type="Pfam" id="PF15870">
    <property type="entry name" value="EloA-BP1"/>
    <property type="match status" value="1"/>
</dbReference>
<evidence type="ECO:0000256" key="4">
    <source>
        <dbReference type="ARBA" id="ARBA00022801"/>
    </source>
</evidence>
<evidence type="ECO:0000256" key="6">
    <source>
        <dbReference type="ARBA" id="ARBA00023242"/>
    </source>
</evidence>
<dbReference type="AlphaFoldDB" id="A0A4W3GPT7"/>
<feature type="compositionally biased region" description="Acidic residues" evidence="7">
    <location>
        <begin position="619"/>
        <end position="629"/>
    </location>
</feature>
<dbReference type="InterPro" id="IPR047021">
    <property type="entry name" value="REXO1/3/4-like"/>
</dbReference>
<dbReference type="SUPFAM" id="SSF53098">
    <property type="entry name" value="Ribonuclease H-like"/>
    <property type="match status" value="1"/>
</dbReference>
<evidence type="ECO:0000313" key="9">
    <source>
        <dbReference type="Ensembl" id="ENSCMIP00000006023.1"/>
    </source>
</evidence>
<dbReference type="GO" id="GO:0004527">
    <property type="term" value="F:exonuclease activity"/>
    <property type="evidence" value="ECO:0007669"/>
    <property type="project" value="UniProtKB-KW"/>
</dbReference>
<dbReference type="InParanoid" id="A0A4W3GPT7"/>
<dbReference type="SMART" id="SM00479">
    <property type="entry name" value="EXOIII"/>
    <property type="match status" value="1"/>
</dbReference>
<dbReference type="PANTHER" id="PTHR12801">
    <property type="entry name" value="RNA EXONUCLEASE REXO1 / RECO3 FAMILY MEMBER-RELATED"/>
    <property type="match status" value="1"/>
</dbReference>
<dbReference type="OMA" id="NIRMQYY"/>
<dbReference type="FunFam" id="3.30.420.10:FF:000021">
    <property type="entry name" value="RNA exonuclease 1 homolog"/>
    <property type="match status" value="1"/>
</dbReference>
<dbReference type="Ensembl" id="ENSCMIT00000006223.1">
    <property type="protein sequence ID" value="ENSCMIP00000006023.1"/>
    <property type="gene ID" value="ENSCMIG00000003448.1"/>
</dbReference>
<protein>
    <submittedName>
        <fullName evidence="9">RNA exonuclease 1 homolog</fullName>
    </submittedName>
</protein>
<evidence type="ECO:0000256" key="2">
    <source>
        <dbReference type="ARBA" id="ARBA00006357"/>
    </source>
</evidence>
<feature type="compositionally biased region" description="Gly residues" evidence="7">
    <location>
        <begin position="34"/>
        <end position="44"/>
    </location>
</feature>
<comment type="similarity">
    <text evidence="2">Belongs to the REXO1/REXO3 family.</text>
</comment>
<dbReference type="GO" id="GO:0003676">
    <property type="term" value="F:nucleic acid binding"/>
    <property type="evidence" value="ECO:0007669"/>
    <property type="project" value="InterPro"/>
</dbReference>
<proteinExistence type="inferred from homology"/>
<evidence type="ECO:0000313" key="10">
    <source>
        <dbReference type="Proteomes" id="UP000314986"/>
    </source>
</evidence>
<feature type="compositionally biased region" description="Basic and acidic residues" evidence="7">
    <location>
        <begin position="380"/>
        <end position="389"/>
    </location>
</feature>
<evidence type="ECO:0000256" key="5">
    <source>
        <dbReference type="ARBA" id="ARBA00022839"/>
    </source>
</evidence>
<dbReference type="InterPro" id="IPR012337">
    <property type="entry name" value="RNaseH-like_sf"/>
</dbReference>
<dbReference type="InterPro" id="IPR034922">
    <property type="entry name" value="REX1-like_exo"/>
</dbReference>
<dbReference type="Gene3D" id="3.30.420.10">
    <property type="entry name" value="Ribonuclease H-like superfamily/Ribonuclease H"/>
    <property type="match status" value="1"/>
</dbReference>
<dbReference type="STRING" id="7868.ENSCMIP00000006023"/>
<keyword evidence="6" id="KW-0539">Nucleus</keyword>
<reference evidence="10" key="3">
    <citation type="journal article" date="2014" name="Nature">
        <title>Elephant shark genome provides unique insights into gnathostome evolution.</title>
        <authorList>
            <consortium name="International Elephant Shark Genome Sequencing Consortium"/>
            <person name="Venkatesh B."/>
            <person name="Lee A.P."/>
            <person name="Ravi V."/>
            <person name="Maurya A.K."/>
            <person name="Lian M.M."/>
            <person name="Swann J.B."/>
            <person name="Ohta Y."/>
            <person name="Flajnik M.F."/>
            <person name="Sutoh Y."/>
            <person name="Kasahara M."/>
            <person name="Hoon S."/>
            <person name="Gangu V."/>
            <person name="Roy S.W."/>
            <person name="Irimia M."/>
            <person name="Korzh V."/>
            <person name="Kondrychyn I."/>
            <person name="Lim Z.W."/>
            <person name="Tay B.H."/>
            <person name="Tohari S."/>
            <person name="Kong K.W."/>
            <person name="Ho S."/>
            <person name="Lorente-Galdos B."/>
            <person name="Quilez J."/>
            <person name="Marques-Bonet T."/>
            <person name="Raney B.J."/>
            <person name="Ingham P.W."/>
            <person name="Tay A."/>
            <person name="Hillier L.W."/>
            <person name="Minx P."/>
            <person name="Boehm T."/>
            <person name="Wilson R.K."/>
            <person name="Brenner S."/>
            <person name="Warren W.C."/>
        </authorList>
    </citation>
    <scope>NUCLEOTIDE SEQUENCE [LARGE SCALE GENOMIC DNA]</scope>
</reference>
<evidence type="ECO:0000256" key="3">
    <source>
        <dbReference type="ARBA" id="ARBA00022722"/>
    </source>
</evidence>
<keyword evidence="10" id="KW-1185">Reference proteome</keyword>
<dbReference type="CDD" id="cd06145">
    <property type="entry name" value="REX1_like"/>
    <property type="match status" value="1"/>
</dbReference>
<keyword evidence="4" id="KW-0378">Hydrolase</keyword>
<dbReference type="GO" id="GO:0005634">
    <property type="term" value="C:nucleus"/>
    <property type="evidence" value="ECO:0007669"/>
    <property type="project" value="UniProtKB-SubCell"/>
</dbReference>
<evidence type="ECO:0000256" key="7">
    <source>
        <dbReference type="SAM" id="MobiDB-lite"/>
    </source>
</evidence>
<reference evidence="10" key="2">
    <citation type="journal article" date="2007" name="PLoS Biol.">
        <title>Survey sequencing and comparative analysis of the elephant shark (Callorhinchus milii) genome.</title>
        <authorList>
            <person name="Venkatesh B."/>
            <person name="Kirkness E.F."/>
            <person name="Loh Y.H."/>
            <person name="Halpern A.L."/>
            <person name="Lee A.P."/>
            <person name="Johnson J."/>
            <person name="Dandona N."/>
            <person name="Viswanathan L.D."/>
            <person name="Tay A."/>
            <person name="Venter J.C."/>
            <person name="Strausberg R.L."/>
            <person name="Brenner S."/>
        </authorList>
    </citation>
    <scope>NUCLEOTIDE SEQUENCE [LARGE SCALE GENOMIC DNA]</scope>
</reference>
<feature type="compositionally biased region" description="Basic and acidic residues" evidence="7">
    <location>
        <begin position="398"/>
        <end position="456"/>
    </location>
</feature>
<feature type="compositionally biased region" description="Basic and acidic residues" evidence="7">
    <location>
        <begin position="48"/>
        <end position="60"/>
    </location>
</feature>
<evidence type="ECO:0000259" key="8">
    <source>
        <dbReference type="SMART" id="SM00479"/>
    </source>
</evidence>
<dbReference type="PANTHER" id="PTHR12801:SF62">
    <property type="entry name" value="RNA EXONUCLEASE 1 HOMOLOG"/>
    <property type="match status" value="1"/>
</dbReference>
<reference evidence="9" key="4">
    <citation type="submission" date="2025-08" db="UniProtKB">
        <authorList>
            <consortium name="Ensembl"/>
        </authorList>
    </citation>
    <scope>IDENTIFICATION</scope>
</reference>
<dbReference type="InterPro" id="IPR013520">
    <property type="entry name" value="Ribonucl_H"/>
</dbReference>
<feature type="domain" description="Exonuclease" evidence="8">
    <location>
        <begin position="1094"/>
        <end position="1253"/>
    </location>
</feature>
<reference evidence="10" key="1">
    <citation type="journal article" date="2006" name="Science">
        <title>Ancient noncoding elements conserved in the human genome.</title>
        <authorList>
            <person name="Venkatesh B."/>
            <person name="Kirkness E.F."/>
            <person name="Loh Y.H."/>
            <person name="Halpern A.L."/>
            <person name="Lee A.P."/>
            <person name="Johnson J."/>
            <person name="Dandona N."/>
            <person name="Viswanathan L.D."/>
            <person name="Tay A."/>
            <person name="Venter J.C."/>
            <person name="Strausberg R.L."/>
            <person name="Brenner S."/>
        </authorList>
    </citation>
    <scope>NUCLEOTIDE SEQUENCE [LARGE SCALE GENOMIC DNA]</scope>
</reference>